<accession>A0A8S5N496</accession>
<proteinExistence type="predicted"/>
<dbReference type="InterPro" id="IPR006517">
    <property type="entry name" value="Phage_terminase_lsu-like_C"/>
</dbReference>
<protein>
    <submittedName>
        <fullName evidence="1">Terminase</fullName>
    </submittedName>
</protein>
<dbReference type="EMBL" id="BK015061">
    <property type="protein sequence ID" value="DAD89438.1"/>
    <property type="molecule type" value="Genomic_DNA"/>
</dbReference>
<name>A0A8S5N496_9CAUD</name>
<evidence type="ECO:0000313" key="1">
    <source>
        <dbReference type="EMBL" id="DAD89438.1"/>
    </source>
</evidence>
<organism evidence="1">
    <name type="scientific">Myoviridae sp. ctxpQ22</name>
    <dbReference type="NCBI Taxonomy" id="2826715"/>
    <lineage>
        <taxon>Viruses</taxon>
        <taxon>Duplodnaviria</taxon>
        <taxon>Heunggongvirae</taxon>
        <taxon>Uroviricota</taxon>
        <taxon>Caudoviricetes</taxon>
    </lineage>
</organism>
<dbReference type="NCBIfam" id="TIGR01630">
    <property type="entry name" value="psiM2_ORF9"/>
    <property type="match status" value="1"/>
</dbReference>
<sequence>MNNQIAKFGAWCELARRRFFYYCAFKAPDFYRADRPYIVDLCDTLQRFVESNASVLICNMPPRTGKSRTAQMLVEWLLGRDQSVKIMTGSYNETLSTTFAKVVRNSIQEEKADMLIPVFTDIFPDVAIKPGDGAMNLWSLQGGYNNYLATSPGGTATGFGCTILICDDLIKNAKEAYNDTLKEEQWRWFTDTMLSRLEQGGKILIIMTRWATNDLAGRAQEHFQGLGLEVVNVKYKAKNDDGTMLCDDILNDETYDIKRQTMSDDIFFANYQQEPIDIKGRLYSSFKTYEDIPRDKSGHPLFESIKSYTDTADEGSDYLCSIVYGVYQHEAYVLDVLYTQKPMETTEPATAKMFIENAVAVADIESNNGGKGFARNVETTMREKYGWNRTKVRWFHQSANKKARILSNSTWVMEHIYFPTNWRDRWPEFYDSLIKYQREGKNAHDDSCDALTGVAEKMADSRKMTINPAILRRR</sequence>
<reference evidence="1" key="1">
    <citation type="journal article" date="2021" name="Proc. Natl. Acad. Sci. U.S.A.">
        <title>A Catalog of Tens of Thousands of Viruses from Human Metagenomes Reveals Hidden Associations with Chronic Diseases.</title>
        <authorList>
            <person name="Tisza M.J."/>
            <person name="Buck C.B."/>
        </authorList>
    </citation>
    <scope>NUCLEOTIDE SEQUENCE</scope>
    <source>
        <strain evidence="1">CtxpQ22</strain>
    </source>
</reference>